<dbReference type="KEGG" id="poz:I0K15_01875"/>
<keyword evidence="2 4" id="KW-0238">DNA-binding</keyword>
<dbReference type="SUPFAM" id="SSF48498">
    <property type="entry name" value="Tetracyclin repressor-like, C-terminal domain"/>
    <property type="match status" value="1"/>
</dbReference>
<gene>
    <name evidence="6" type="ORF">I0K15_01875</name>
</gene>
<organism evidence="6 7">
    <name type="scientific">Pontivivens ytuae</name>
    <dbReference type="NCBI Taxonomy" id="2789856"/>
    <lineage>
        <taxon>Bacteria</taxon>
        <taxon>Pseudomonadati</taxon>
        <taxon>Pseudomonadota</taxon>
        <taxon>Alphaproteobacteria</taxon>
        <taxon>Rhodobacterales</taxon>
        <taxon>Paracoccaceae</taxon>
        <taxon>Pontivivens</taxon>
    </lineage>
</organism>
<dbReference type="PANTHER" id="PTHR30055:SF220">
    <property type="entry name" value="TETR-FAMILY REGULATORY PROTEIN"/>
    <property type="match status" value="1"/>
</dbReference>
<evidence type="ECO:0000256" key="4">
    <source>
        <dbReference type="PROSITE-ProRule" id="PRU00335"/>
    </source>
</evidence>
<evidence type="ECO:0000256" key="2">
    <source>
        <dbReference type="ARBA" id="ARBA00023125"/>
    </source>
</evidence>
<keyword evidence="1" id="KW-0805">Transcription regulation</keyword>
<evidence type="ECO:0000256" key="3">
    <source>
        <dbReference type="ARBA" id="ARBA00023163"/>
    </source>
</evidence>
<evidence type="ECO:0000256" key="1">
    <source>
        <dbReference type="ARBA" id="ARBA00023015"/>
    </source>
</evidence>
<name>A0A7S9LTP0_9RHOB</name>
<dbReference type="InterPro" id="IPR025996">
    <property type="entry name" value="MT1864/Rv1816-like_C"/>
</dbReference>
<dbReference type="EMBL" id="CP064942">
    <property type="protein sequence ID" value="QPH54555.1"/>
    <property type="molecule type" value="Genomic_DNA"/>
</dbReference>
<dbReference type="PANTHER" id="PTHR30055">
    <property type="entry name" value="HTH-TYPE TRANSCRIPTIONAL REGULATOR RUTR"/>
    <property type="match status" value="1"/>
</dbReference>
<evidence type="ECO:0000259" key="5">
    <source>
        <dbReference type="PROSITE" id="PS50977"/>
    </source>
</evidence>
<accession>A0A7S9LTP0</accession>
<dbReference type="AlphaFoldDB" id="A0A7S9LTP0"/>
<evidence type="ECO:0000313" key="6">
    <source>
        <dbReference type="EMBL" id="QPH54555.1"/>
    </source>
</evidence>
<dbReference type="InterPro" id="IPR001647">
    <property type="entry name" value="HTH_TetR"/>
</dbReference>
<dbReference type="GO" id="GO:0000976">
    <property type="term" value="F:transcription cis-regulatory region binding"/>
    <property type="evidence" value="ECO:0007669"/>
    <property type="project" value="TreeGrafter"/>
</dbReference>
<evidence type="ECO:0000313" key="7">
    <source>
        <dbReference type="Proteomes" id="UP000594800"/>
    </source>
</evidence>
<dbReference type="InterPro" id="IPR009057">
    <property type="entry name" value="Homeodomain-like_sf"/>
</dbReference>
<dbReference type="GO" id="GO:0003700">
    <property type="term" value="F:DNA-binding transcription factor activity"/>
    <property type="evidence" value="ECO:0007669"/>
    <property type="project" value="TreeGrafter"/>
</dbReference>
<dbReference type="Proteomes" id="UP000594800">
    <property type="component" value="Chromosome"/>
</dbReference>
<dbReference type="InterPro" id="IPR050109">
    <property type="entry name" value="HTH-type_TetR-like_transc_reg"/>
</dbReference>
<feature type="DNA-binding region" description="H-T-H motif" evidence="4">
    <location>
        <begin position="43"/>
        <end position="62"/>
    </location>
</feature>
<dbReference type="InterPro" id="IPR036271">
    <property type="entry name" value="Tet_transcr_reg_TetR-rel_C_sf"/>
</dbReference>
<dbReference type="Gene3D" id="1.10.357.10">
    <property type="entry name" value="Tetracycline Repressor, domain 2"/>
    <property type="match status" value="1"/>
</dbReference>
<sequence length="212" mass="23155">MDIETPPRRPAEERPSYHHGDLRRALLDEMAVVVREDGVDAVSLRALARRVGVAPSAAFRHFKDKRALFTAFATEALAGLVAKVREMQAAAPPGDKQFEAIGRAYITFAREDPGRFRAMCRRELIDVDDPDYRAGGETMDQLVFETLSTIAPHTVTPANETDGRGLLAWAAVHGLVTLALDGWIDEADPADPLGSPEVEEAFCHLGRILSPG</sequence>
<dbReference type="RefSeq" id="WP_196103764.1">
    <property type="nucleotide sequence ID" value="NZ_CP064942.1"/>
</dbReference>
<dbReference type="Pfam" id="PF00440">
    <property type="entry name" value="TetR_N"/>
    <property type="match status" value="1"/>
</dbReference>
<keyword evidence="7" id="KW-1185">Reference proteome</keyword>
<proteinExistence type="predicted"/>
<dbReference type="Pfam" id="PF13305">
    <property type="entry name" value="TetR_C_33"/>
    <property type="match status" value="1"/>
</dbReference>
<keyword evidence="3" id="KW-0804">Transcription</keyword>
<feature type="domain" description="HTH tetR-type" evidence="5">
    <location>
        <begin position="20"/>
        <end position="80"/>
    </location>
</feature>
<reference evidence="6 7" key="1">
    <citation type="submission" date="2020-11" db="EMBL/GenBank/DDBJ databases">
        <title>Description of Pontivivens ytuae sp. nov. isolated from deep sea sediment of Mariana Trench.</title>
        <authorList>
            <person name="Wang Z."/>
            <person name="Sun Q.-L."/>
            <person name="Xu X.-D."/>
            <person name="Tang Y.-Z."/>
            <person name="Zhang J."/>
        </authorList>
    </citation>
    <scope>NUCLEOTIDE SEQUENCE [LARGE SCALE GENOMIC DNA]</scope>
    <source>
        <strain evidence="6 7">MT2928</strain>
    </source>
</reference>
<dbReference type="SUPFAM" id="SSF46689">
    <property type="entry name" value="Homeodomain-like"/>
    <property type="match status" value="1"/>
</dbReference>
<dbReference type="PROSITE" id="PS50977">
    <property type="entry name" value="HTH_TETR_2"/>
    <property type="match status" value="1"/>
</dbReference>
<protein>
    <submittedName>
        <fullName evidence="6">TetR/AcrR family transcriptional regulator</fullName>
    </submittedName>
</protein>